<dbReference type="Proteomes" id="UP001203831">
    <property type="component" value="Unassembled WGS sequence"/>
</dbReference>
<comment type="caution">
    <text evidence="1">The sequence shown here is derived from an EMBL/GenBank/DDBJ whole genome shotgun (WGS) entry which is preliminary data.</text>
</comment>
<reference evidence="1" key="1">
    <citation type="submission" date="2022-01" db="EMBL/GenBank/DDBJ databases">
        <title>Genome assemble of Metamasius hemipterus Nardonella endosymbiont.</title>
        <authorList>
            <person name="Palmieri L."/>
            <person name="Pavarini R."/>
            <person name="Sharma P."/>
        </authorList>
    </citation>
    <scope>NUCLEOTIDE SEQUENCE [LARGE SCALE GENOMIC DNA]</scope>
    <source>
        <strain evidence="1">NARMHE1</strain>
    </source>
</reference>
<keyword evidence="2" id="KW-1185">Reference proteome</keyword>
<gene>
    <name evidence="1" type="ORF">L7J86_00375</name>
</gene>
<evidence type="ECO:0000313" key="2">
    <source>
        <dbReference type="Proteomes" id="UP001203831"/>
    </source>
</evidence>
<sequence length="118" mass="14275">MIYNIKKIYKRRIIMIFQPHRYSRTKILFYNYINILSKVDILILLDIYPANELNIFNINSYDLYSKIKKNKKNIIFYIKNINFIKEIFLNILKDNDIIIFQGAGTINNILLNFFNETL</sequence>
<proteinExistence type="predicted"/>
<evidence type="ECO:0000313" key="1">
    <source>
        <dbReference type="EMBL" id="MCM0158261.1"/>
    </source>
</evidence>
<dbReference type="Gene3D" id="3.90.190.20">
    <property type="entry name" value="Mur ligase, C-terminal domain"/>
    <property type="match status" value="1"/>
</dbReference>
<accession>A0ABT0TW85</accession>
<dbReference type="EMBL" id="JAKMAI010000003">
    <property type="protein sequence ID" value="MCM0158261.1"/>
    <property type="molecule type" value="Genomic_DNA"/>
</dbReference>
<organism evidence="1 2">
    <name type="scientific">endosymbiont of Metamasius hemipterus</name>
    <dbReference type="NCBI Taxonomy" id="204627"/>
    <lineage>
        <taxon>Bacteria</taxon>
        <taxon>Pseudomonadati</taxon>
        <taxon>Pseudomonadota</taxon>
        <taxon>Gammaproteobacteria</taxon>
        <taxon>Candidatus Nardonella</taxon>
    </lineage>
</organism>
<dbReference type="InterPro" id="IPR036615">
    <property type="entry name" value="Mur_ligase_C_dom_sf"/>
</dbReference>
<dbReference type="PANTHER" id="PTHR43445">
    <property type="entry name" value="UDP-N-ACETYLMURAMATE--L-ALANINE LIGASE-RELATED"/>
    <property type="match status" value="1"/>
</dbReference>
<name>A0ABT0TW85_9GAMM</name>
<dbReference type="SUPFAM" id="SSF53244">
    <property type="entry name" value="MurD-like peptide ligases, peptide-binding domain"/>
    <property type="match status" value="1"/>
</dbReference>
<evidence type="ECO:0008006" key="3">
    <source>
        <dbReference type="Google" id="ProtNLM"/>
    </source>
</evidence>
<dbReference type="PANTHER" id="PTHR43445:SF3">
    <property type="entry name" value="UDP-N-ACETYLMURAMATE--L-ALANINE LIGASE"/>
    <property type="match status" value="1"/>
</dbReference>
<protein>
    <recommendedName>
        <fullName evidence="3">UDP-N-acetylmuramate--L-alanine ligase</fullName>
    </recommendedName>
</protein>
<dbReference type="InterPro" id="IPR050061">
    <property type="entry name" value="MurCDEF_pg_biosynth"/>
</dbReference>